<evidence type="ECO:0000256" key="1">
    <source>
        <dbReference type="RuleBase" id="RU004466"/>
    </source>
</evidence>
<dbReference type="InterPro" id="IPR033965">
    <property type="entry name" value="ComQ"/>
</dbReference>
<organism evidence="2 3">
    <name type="scientific">Bacillus inaquosorum KCTC 13429</name>
    <dbReference type="NCBI Taxonomy" id="1236548"/>
    <lineage>
        <taxon>Bacteria</taxon>
        <taxon>Bacillati</taxon>
        <taxon>Bacillota</taxon>
        <taxon>Bacilli</taxon>
        <taxon>Bacillales</taxon>
        <taxon>Bacillaceae</taxon>
        <taxon>Bacillus</taxon>
    </lineage>
</organism>
<dbReference type="Proteomes" id="UP000011182">
    <property type="component" value="Unassembled WGS sequence"/>
</dbReference>
<dbReference type="CDD" id="cd00867">
    <property type="entry name" value="Trans_IPPS"/>
    <property type="match status" value="1"/>
</dbReference>
<dbReference type="SUPFAM" id="SSF48576">
    <property type="entry name" value="Terpenoid synthases"/>
    <property type="match status" value="1"/>
</dbReference>
<dbReference type="AlphaFoldDB" id="A0A9W5PBX2"/>
<dbReference type="InterPro" id="IPR000092">
    <property type="entry name" value="Polyprenyl_synt"/>
</dbReference>
<dbReference type="SFLD" id="SFLDS00005">
    <property type="entry name" value="Isoprenoid_Synthase_Type_I"/>
    <property type="match status" value="1"/>
</dbReference>
<comment type="similarity">
    <text evidence="1">Belongs to the FPP/GGPP synthase family.</text>
</comment>
<dbReference type="EMBL" id="AMXN01000007">
    <property type="protein sequence ID" value="ELS60064.1"/>
    <property type="molecule type" value="Genomic_DNA"/>
</dbReference>
<dbReference type="InterPro" id="IPR008949">
    <property type="entry name" value="Isoprenoid_synthase_dom_sf"/>
</dbReference>
<dbReference type="GO" id="GO:0008299">
    <property type="term" value="P:isoprenoid biosynthetic process"/>
    <property type="evidence" value="ECO:0007669"/>
    <property type="project" value="InterPro"/>
</dbReference>
<accession>A0A9W5PBX2</accession>
<evidence type="ECO:0000313" key="2">
    <source>
        <dbReference type="EMBL" id="ELS60064.1"/>
    </source>
</evidence>
<protein>
    <submittedName>
        <fullName evidence="2">Competence regulatory protein ComQ</fullName>
    </submittedName>
</protein>
<dbReference type="SFLD" id="SFLDG01211">
    <property type="entry name" value="Competence_Regulatory_Protein"/>
    <property type="match status" value="1"/>
</dbReference>
<sequence>MLNNEKPAVLWIAHLVKWKGRGEVVIEQICLDSVRIKEKMKEIVSQKIMNHDLERYLQSFIESKDTFEFADLAFHHYLAFNGQDKKAIELLAAGIELLILSFDIYDDLEDKDNVNAVWMKIDSSIALNAVTALYTLSIQVMCQASHEPEFSQKILTFALQSIQGQHDDIVNAPKTEEACLEMIKNKSGALTALPCVMGVMLATGKYDPIVASYSYELGIMSQIDNDYKGLFYLNNDFVQKKNTLAYLYLKKQFNDASVELLSLYQKPEEFVSINTKALKQKLTEAGVIQYLLVMKHLSLQKIKKEMSQLKLEDGKTEKLLSVMIK</sequence>
<dbReference type="Pfam" id="PF00348">
    <property type="entry name" value="polyprenyl_synt"/>
    <property type="match status" value="1"/>
</dbReference>
<keyword evidence="3" id="KW-1185">Reference proteome</keyword>
<name>A0A9W5PBX2_9BACI</name>
<dbReference type="GO" id="GO:0004659">
    <property type="term" value="F:prenyltransferase activity"/>
    <property type="evidence" value="ECO:0007669"/>
    <property type="project" value="InterPro"/>
</dbReference>
<gene>
    <name evidence="2" type="ORF">BSI_35800</name>
</gene>
<dbReference type="Gene3D" id="1.10.600.10">
    <property type="entry name" value="Farnesyl Diphosphate Synthase"/>
    <property type="match status" value="1"/>
</dbReference>
<evidence type="ECO:0000313" key="3">
    <source>
        <dbReference type="Proteomes" id="UP000011182"/>
    </source>
</evidence>
<reference evidence="2 3" key="1">
    <citation type="journal article" date="2014" name="Syst. Appl. Microbiol.">
        <title>Genomic insights into the taxonomic status of the three subspecies of Bacillus subtilis.</title>
        <authorList>
            <person name="Yi H."/>
            <person name="Chun J."/>
            <person name="Cha C.J."/>
        </authorList>
    </citation>
    <scope>NUCLEOTIDE SEQUENCE [LARGE SCALE GENOMIC DNA]</scope>
    <source>
        <strain evidence="2 3">KCTC 13429</strain>
    </source>
</reference>
<proteinExistence type="inferred from homology"/>
<keyword evidence="1" id="KW-0808">Transferase</keyword>
<comment type="caution">
    <text evidence="2">The sequence shown here is derived from an EMBL/GenBank/DDBJ whole genome shotgun (WGS) entry which is preliminary data.</text>
</comment>